<evidence type="ECO:0000313" key="2">
    <source>
        <dbReference type="EMBL" id="CAF1639891.1"/>
    </source>
</evidence>
<sequence>MISSEGLGDITEYPTSEWGDELIFGDEDDIEEELNLKTTAA</sequence>
<name>A0A816DW76_ADIRI</name>
<accession>A0A816DW76</accession>
<comment type="caution">
    <text evidence="2">The sequence shown here is derived from an EMBL/GenBank/DDBJ whole genome shotgun (WGS) entry which is preliminary data.</text>
</comment>
<organism evidence="2 3">
    <name type="scientific">Adineta ricciae</name>
    <name type="common">Rotifer</name>
    <dbReference type="NCBI Taxonomy" id="249248"/>
    <lineage>
        <taxon>Eukaryota</taxon>
        <taxon>Metazoa</taxon>
        <taxon>Spiralia</taxon>
        <taxon>Gnathifera</taxon>
        <taxon>Rotifera</taxon>
        <taxon>Eurotatoria</taxon>
        <taxon>Bdelloidea</taxon>
        <taxon>Adinetida</taxon>
        <taxon>Adinetidae</taxon>
        <taxon>Adineta</taxon>
    </lineage>
</organism>
<reference evidence="2" key="1">
    <citation type="submission" date="2021-02" db="EMBL/GenBank/DDBJ databases">
        <authorList>
            <person name="Nowell W R."/>
        </authorList>
    </citation>
    <scope>NUCLEOTIDE SEQUENCE</scope>
</reference>
<protein>
    <submittedName>
        <fullName evidence="2">Uncharacterized protein</fullName>
    </submittedName>
</protein>
<feature type="non-terminal residue" evidence="2">
    <location>
        <position position="41"/>
    </location>
</feature>
<evidence type="ECO:0000256" key="1">
    <source>
        <dbReference type="SAM" id="MobiDB-lite"/>
    </source>
</evidence>
<gene>
    <name evidence="2" type="ORF">XAT740_LOCUS53132</name>
</gene>
<dbReference type="EMBL" id="CAJNOR010008990">
    <property type="protein sequence ID" value="CAF1639891.1"/>
    <property type="molecule type" value="Genomic_DNA"/>
</dbReference>
<dbReference type="Proteomes" id="UP000663828">
    <property type="component" value="Unassembled WGS sequence"/>
</dbReference>
<dbReference type="AlphaFoldDB" id="A0A816DW76"/>
<keyword evidence="3" id="KW-1185">Reference proteome</keyword>
<feature type="region of interest" description="Disordered" evidence="1">
    <location>
        <begin position="1"/>
        <end position="20"/>
    </location>
</feature>
<feature type="non-terminal residue" evidence="2">
    <location>
        <position position="1"/>
    </location>
</feature>
<proteinExistence type="predicted"/>
<evidence type="ECO:0000313" key="3">
    <source>
        <dbReference type="Proteomes" id="UP000663828"/>
    </source>
</evidence>